<dbReference type="GO" id="GO:0006281">
    <property type="term" value="P:DNA repair"/>
    <property type="evidence" value="ECO:0007669"/>
    <property type="project" value="TreeGrafter"/>
</dbReference>
<sequence length="2464" mass="269495">MEEDVLNDIRRLETRILSLPSYTKLCLVEGRFNRECRAPITAMRFFYGSRGSPGAVIGEATEVDYMIYPDGKGEVRQSIPAVLSAMAEPVSWRQLAGQFGRTWYFDQQFPKSKRMRTRLWFGTPLPGFINRLQDREAQKHIFRKFLADELYPVLLESETDRVKVFYSGDMLGELEVSIAVSRDALLALLSLVLVWAYMAGRRDLLWKCTSLDLLRMAKNEEALSTAVTYFCRHPDLAFEEKHKSHQVAQVGNDEFPIINLLALCTTAYAVAVSNEPYIEPARVLGQQLKSLDPHRALLLIVVDSALEHHAAPSVELLAAEGWTPARDDGLRAPALHGHRRVPGVQPHGAARMPRRGLRPHRRVGVAQRGVVINTGVMVVEPGAVVSEQLGKASREITGSYNKGDQGFLNLFFVEWCAAAGGEEGGGAGVLPVLAQSCPERACQLFSLQYNWNPYDAIRQSEARRAAALASPGLAHSALHALLLGIALAPLALLLLDARRWRSRRGVGGTLRAACAKAAFDAAAVGGLREVAIGALALALAYVAMLLAVPKATEPVAAWSALFALQALLSVAAPDLRRRRGAVEAGAGAGSADGGVGRSGRWCGRAARRVPAAALVSAMFASGLGALPCRGALVRDGRVAGVVAERSHGGGGARSPRALPTALGAVRRGVGGVGRGARADGRVGCPHGEEAAARGCGQEHRISGVALMTHKSQPFVSSTHSLPSVRLLADASAGSELFDVNFDNRSERDCLNFLGLHFIFYISIPVGTLAAVAKLRMDVFALFRSKFIRLVCVLCLLAVVCFVKRRSQLPFATTNNVLSSEMLQFYVPSVPQYGYDGKVTAQRDFYAELVRGCLATAIVACGTTTGISFMANIYSSIRPLRLSAPELRFPNEPALAFEDVFFTGTGAITIGNTTTPLHSIAVGKLVSAHVGTSLPSTAALDHRACEPQRKIRAEPTRSVDSSESSSDSSSDLSLQKSDLPAAKKRKTDQKKKSDESWVRGTQGRWHPFRRDAEEARDWSHCVAGKSARVSLGCPRPKFRPHISGGTRHRLLYRGHRLQSRQLETDCLRDPAVKEGIRPDNSNGSSSNNNHNNNNSSSINNNDNNNSNNESGSGRKRLLRVPRKLLDAFSHELLGEVRYLPQHVALSWRAHEGVYQEKKLGHRTVPHDLCGPMPQEPMRLLSNSSDEAAEQPLYFERGDHPLRPEQLKSLAWMLSREGHGVELQPFVVEWRGFETNWEYTLEQWMLELRAIASYPVRGGILADQVGYGKTATTIALISATLGAPRPEVPAASGTNRARLKSATGTLVLMPTNLLYQWLNEISKFLCGGQPHSGGEGRWDSTWPLKVVVVSDETSVASLNLQVLAKADVILCPYSHLFSKSFKLLSQMYWQRLVFDEFHELAGFDGAKQSSLQLLHARSRWGLTGTPPISDVASVIFMSSLFRVDLPGCLLEEPRAWDSDLFMWRMAHTFLDHFARQNTTDLQHIGLVEHIVVVQQTPEERALYLLEEVGQLDRTLEMAEHLHARREETKLESVMKKLERLLRLCSHFSVSDEGSGSASDECKRVGDLQRQCLEEARLLVLRRCRPLVLLEWLPELGPNEAAGSLLAEFAETGQSGLQAGEEYHQMMKSAGAELKEMMQQGVSEGMEKMLAESLKEMLQEALCEEKTHKAAISSLVELMVPAIQQGEGFIFDLQESGLAAHIKKKAVITKLTKIQAKVLEQQAGSLRKLREAIAADKLFSNLLATLKQGNDSSRSCSICMCDALPLEKLAITPCAHIFCWDCIKALDGNGQLEKCAICRQPLSGLKSIRRITAEILAEPKEEPEVAEKGTEVQVVDDTLLSQYGTKLEAVTKKLLEIRKEDPTAKVILFVQFEDLKSKVLCALLGLGIPALELKGTTLQRANVIRDWQENASSERFVLLLSLAESASGTNLTAAGHVVFLHPMLAATRERGVAQELQAIGRARRHGQRAEAVHVWRFVTAETVEQIITQRHQKDLWGAQGEELPRFQSRTERFMACSLAPAVRRRPSSGAQHDRSEKHDQHVQHKTSDRGLGADVRTPVDDVQPCADRGVCDELAETPRLALVATEEDDNERCLIVAVALAPGLLSLPLAPRILRNGYKPGLAALVLLCAMGNACFGLEQLAGSLWLLVAGQALRALLWGACGRALVQHVVYACCGKSRRSAWTARQGNIGFLGMGMGPVVAVGLSKVSFKVGALSVDEYTAPGWFFCVVWLLMLMVLPLIPEPERRFETEFVRCTNGEERKCVVWPDGKTLWCLFSVMACAGTVAVWETSAAIVTQRYFGWSVWITSLFIGAVFLSSMIGGEFVRCLLKRKPSLHEFDVTVTGLAMILICSSMLYNYLPPSQSPTHSYEVTYALGSILVMNAANYSRNYSVAMALRSAASVSGEMLKDMAVGAQAAFMMTGRSGGALLGMGLAAMPGGVNASAGLVTGISGFCLLLLPSLRLQLSV</sequence>
<name>A0A813HZX0_POLGL</name>
<organism evidence="14 15">
    <name type="scientific">Polarella glacialis</name>
    <name type="common">Dinoflagellate</name>
    <dbReference type="NCBI Taxonomy" id="89957"/>
    <lineage>
        <taxon>Eukaryota</taxon>
        <taxon>Sar</taxon>
        <taxon>Alveolata</taxon>
        <taxon>Dinophyceae</taxon>
        <taxon>Suessiales</taxon>
        <taxon>Suessiaceae</taxon>
        <taxon>Polarella</taxon>
    </lineage>
</organism>
<dbReference type="Proteomes" id="UP000654075">
    <property type="component" value="Unassembled WGS sequence"/>
</dbReference>
<keyword evidence="1" id="KW-0479">Metal-binding</keyword>
<reference evidence="14" key="1">
    <citation type="submission" date="2021-02" db="EMBL/GenBank/DDBJ databases">
        <authorList>
            <person name="Dougan E. K."/>
            <person name="Rhodes N."/>
            <person name="Thang M."/>
            <person name="Chan C."/>
        </authorList>
    </citation>
    <scope>NUCLEOTIDE SEQUENCE</scope>
</reference>
<dbReference type="InterPro" id="IPR027417">
    <property type="entry name" value="P-loop_NTPase"/>
</dbReference>
<evidence type="ECO:0000256" key="3">
    <source>
        <dbReference type="ARBA" id="ARBA00022771"/>
    </source>
</evidence>
<feature type="transmembrane region" description="Helical" evidence="10">
    <location>
        <begin position="555"/>
        <end position="572"/>
    </location>
</feature>
<dbReference type="GO" id="GO:0005524">
    <property type="term" value="F:ATP binding"/>
    <property type="evidence" value="ECO:0007669"/>
    <property type="project" value="UniProtKB-KW"/>
</dbReference>
<evidence type="ECO:0000313" key="14">
    <source>
        <dbReference type="EMBL" id="CAE8642955.1"/>
    </source>
</evidence>
<feature type="transmembrane region" description="Helical" evidence="10">
    <location>
        <begin position="2268"/>
        <end position="2285"/>
    </location>
</feature>
<dbReference type="SMART" id="SM00184">
    <property type="entry name" value="RING"/>
    <property type="match status" value="1"/>
</dbReference>
<dbReference type="GO" id="GO:0005634">
    <property type="term" value="C:nucleus"/>
    <property type="evidence" value="ECO:0007669"/>
    <property type="project" value="TreeGrafter"/>
</dbReference>
<evidence type="ECO:0000256" key="9">
    <source>
        <dbReference type="SAM" id="MobiDB-lite"/>
    </source>
</evidence>
<dbReference type="SMART" id="SM00490">
    <property type="entry name" value="HELICc"/>
    <property type="match status" value="1"/>
</dbReference>
<keyword evidence="2" id="KW-0547">Nucleotide-binding</keyword>
<gene>
    <name evidence="14" type="ORF">PGLA1383_LOCUS57344</name>
</gene>
<dbReference type="PROSITE" id="PS50089">
    <property type="entry name" value="ZF_RING_2"/>
    <property type="match status" value="1"/>
</dbReference>
<dbReference type="InterPro" id="IPR001650">
    <property type="entry name" value="Helicase_C-like"/>
</dbReference>
<keyword evidence="10" id="KW-1133">Transmembrane helix</keyword>
<feature type="transmembrane region" description="Helical" evidence="10">
    <location>
        <begin position="2439"/>
        <end position="2458"/>
    </location>
</feature>
<keyword evidence="7" id="KW-0067">ATP-binding</keyword>
<dbReference type="GO" id="GO:0008270">
    <property type="term" value="F:zinc ion binding"/>
    <property type="evidence" value="ECO:0007669"/>
    <property type="project" value="UniProtKB-KW"/>
</dbReference>
<dbReference type="PANTHER" id="PTHR45626:SF26">
    <property type="entry name" value="FAMILY HELICASE, PUTATIVE (AFU_ORTHOLOGUE AFUA_2G09120)-RELATED"/>
    <property type="match status" value="1"/>
</dbReference>
<dbReference type="CDD" id="cd06174">
    <property type="entry name" value="MFS"/>
    <property type="match status" value="1"/>
</dbReference>
<keyword evidence="6" id="KW-0862">Zinc</keyword>
<feature type="domain" description="RING-type" evidence="11">
    <location>
        <begin position="1753"/>
        <end position="1796"/>
    </location>
</feature>
<comment type="caution">
    <text evidence="14">The sequence shown here is derived from an EMBL/GenBank/DDBJ whole genome shotgun (WGS) entry which is preliminary data.</text>
</comment>
<evidence type="ECO:0000259" key="11">
    <source>
        <dbReference type="PROSITE" id="PS50089"/>
    </source>
</evidence>
<proteinExistence type="predicted"/>
<feature type="transmembrane region" description="Helical" evidence="10">
    <location>
        <begin position="2142"/>
        <end position="2164"/>
    </location>
</feature>
<feature type="transmembrane region" description="Helical" evidence="10">
    <location>
        <begin position="2219"/>
        <end position="2238"/>
    </location>
</feature>
<keyword evidence="10" id="KW-0472">Membrane</keyword>
<evidence type="ECO:0000313" key="15">
    <source>
        <dbReference type="Proteomes" id="UP000654075"/>
    </source>
</evidence>
<protein>
    <submittedName>
        <fullName evidence="14">Uncharacterized protein</fullName>
    </submittedName>
</protein>
<dbReference type="GO" id="GO:0016787">
    <property type="term" value="F:hydrolase activity"/>
    <property type="evidence" value="ECO:0007669"/>
    <property type="project" value="UniProtKB-KW"/>
</dbReference>
<dbReference type="PROSITE" id="PS51192">
    <property type="entry name" value="HELICASE_ATP_BIND_1"/>
    <property type="match status" value="1"/>
</dbReference>
<dbReference type="SUPFAM" id="SSF57850">
    <property type="entry name" value="RING/U-box"/>
    <property type="match status" value="1"/>
</dbReference>
<feature type="domain" description="Helicase ATP-binding" evidence="12">
    <location>
        <begin position="1248"/>
        <end position="1442"/>
    </location>
</feature>
<dbReference type="SUPFAM" id="SSF52540">
    <property type="entry name" value="P-loop containing nucleoside triphosphate hydrolases"/>
    <property type="match status" value="2"/>
</dbReference>
<keyword evidence="3 8" id="KW-0863">Zinc-finger</keyword>
<dbReference type="SUPFAM" id="SSF103473">
    <property type="entry name" value="MFS general substrate transporter"/>
    <property type="match status" value="1"/>
</dbReference>
<dbReference type="InterPro" id="IPR050628">
    <property type="entry name" value="SNF2_RAD54_helicase_TF"/>
</dbReference>
<dbReference type="Gene3D" id="3.40.50.10810">
    <property type="entry name" value="Tandem AAA-ATPase domain"/>
    <property type="match status" value="1"/>
</dbReference>
<evidence type="ECO:0000256" key="2">
    <source>
        <dbReference type="ARBA" id="ARBA00022741"/>
    </source>
</evidence>
<feature type="region of interest" description="Disordered" evidence="9">
    <location>
        <begin position="2018"/>
        <end position="2053"/>
    </location>
</feature>
<keyword evidence="5" id="KW-0347">Helicase</keyword>
<feature type="transmembrane region" description="Helical" evidence="10">
    <location>
        <begin position="477"/>
        <end position="495"/>
    </location>
</feature>
<dbReference type="Pfam" id="PF13639">
    <property type="entry name" value="zf-RING_2"/>
    <property type="match status" value="1"/>
</dbReference>
<dbReference type="EMBL" id="CAJNNV010033235">
    <property type="protein sequence ID" value="CAE8642955.1"/>
    <property type="molecule type" value="Genomic_DNA"/>
</dbReference>
<dbReference type="GO" id="GO:0008094">
    <property type="term" value="F:ATP-dependent activity, acting on DNA"/>
    <property type="evidence" value="ECO:0007669"/>
    <property type="project" value="TreeGrafter"/>
</dbReference>
<dbReference type="Gene3D" id="3.30.40.10">
    <property type="entry name" value="Zinc/RING finger domain, C3HC4 (zinc finger)"/>
    <property type="match status" value="1"/>
</dbReference>
<feature type="domain" description="Helicase C-terminal" evidence="13">
    <location>
        <begin position="1846"/>
        <end position="2011"/>
    </location>
</feature>
<feature type="transmembrane region" description="Helical" evidence="10">
    <location>
        <begin position="2185"/>
        <end position="2207"/>
    </location>
</feature>
<evidence type="ECO:0000256" key="4">
    <source>
        <dbReference type="ARBA" id="ARBA00022801"/>
    </source>
</evidence>
<evidence type="ECO:0000256" key="8">
    <source>
        <dbReference type="PROSITE-ProRule" id="PRU00175"/>
    </source>
</evidence>
<dbReference type="PROSITE" id="PS51194">
    <property type="entry name" value="HELICASE_CTER"/>
    <property type="match status" value="1"/>
</dbReference>
<dbReference type="OrthoDB" id="448448at2759"/>
<feature type="region of interest" description="Disordered" evidence="9">
    <location>
        <begin position="938"/>
        <end position="1001"/>
    </location>
</feature>
<dbReference type="InterPro" id="IPR017907">
    <property type="entry name" value="Znf_RING_CS"/>
</dbReference>
<dbReference type="InterPro" id="IPR001841">
    <property type="entry name" value="Znf_RING"/>
</dbReference>
<keyword evidence="4" id="KW-0378">Hydrolase</keyword>
<feature type="region of interest" description="Disordered" evidence="9">
    <location>
        <begin position="1071"/>
        <end position="1114"/>
    </location>
</feature>
<feature type="transmembrane region" description="Helical" evidence="10">
    <location>
        <begin position="786"/>
        <end position="802"/>
    </location>
</feature>
<evidence type="ECO:0000259" key="13">
    <source>
        <dbReference type="PROSITE" id="PS51194"/>
    </source>
</evidence>
<dbReference type="InterPro" id="IPR000330">
    <property type="entry name" value="SNF2_N"/>
</dbReference>
<accession>A0A813HZX0</accession>
<evidence type="ECO:0000256" key="1">
    <source>
        <dbReference type="ARBA" id="ARBA00022723"/>
    </source>
</evidence>
<dbReference type="InterPro" id="IPR014001">
    <property type="entry name" value="Helicase_ATP-bd"/>
</dbReference>
<evidence type="ECO:0000256" key="10">
    <source>
        <dbReference type="SAM" id="Phobius"/>
    </source>
</evidence>
<dbReference type="InterPro" id="IPR029044">
    <property type="entry name" value="Nucleotide-diphossugar_trans"/>
</dbReference>
<dbReference type="SMART" id="SM00487">
    <property type="entry name" value="DEXDc"/>
    <property type="match status" value="1"/>
</dbReference>
<feature type="compositionally biased region" description="Basic and acidic residues" evidence="9">
    <location>
        <begin position="2028"/>
        <end position="2045"/>
    </location>
</feature>
<keyword evidence="15" id="KW-1185">Reference proteome</keyword>
<feature type="compositionally biased region" description="Low complexity" evidence="9">
    <location>
        <begin position="1079"/>
        <end position="1110"/>
    </location>
</feature>
<dbReference type="Gene3D" id="3.40.50.300">
    <property type="entry name" value="P-loop containing nucleotide triphosphate hydrolases"/>
    <property type="match status" value="1"/>
</dbReference>
<feature type="region of interest" description="Disordered" evidence="9">
    <location>
        <begin position="336"/>
        <end position="355"/>
    </location>
</feature>
<feature type="transmembrane region" description="Helical" evidence="10">
    <location>
        <begin position="2297"/>
        <end position="2317"/>
    </location>
</feature>
<keyword evidence="10" id="KW-0812">Transmembrane</keyword>
<dbReference type="InterPro" id="IPR013083">
    <property type="entry name" value="Znf_RING/FYVE/PHD"/>
</dbReference>
<dbReference type="GO" id="GO:0004386">
    <property type="term" value="F:helicase activity"/>
    <property type="evidence" value="ECO:0007669"/>
    <property type="project" value="UniProtKB-KW"/>
</dbReference>
<dbReference type="PROSITE" id="PS00518">
    <property type="entry name" value="ZF_RING_1"/>
    <property type="match status" value="1"/>
</dbReference>
<dbReference type="CDD" id="cd18793">
    <property type="entry name" value="SF2_C_SNF"/>
    <property type="match status" value="1"/>
</dbReference>
<dbReference type="InterPro" id="IPR038718">
    <property type="entry name" value="SNF2-like_sf"/>
</dbReference>
<feature type="transmembrane region" description="Helical" evidence="10">
    <location>
        <begin position="2337"/>
        <end position="2356"/>
    </location>
</feature>
<feature type="transmembrane region" description="Helical" evidence="10">
    <location>
        <begin position="530"/>
        <end position="549"/>
    </location>
</feature>
<dbReference type="Pfam" id="PF00271">
    <property type="entry name" value="Helicase_C"/>
    <property type="match status" value="1"/>
</dbReference>
<dbReference type="PANTHER" id="PTHR45626">
    <property type="entry name" value="TRANSCRIPTION TERMINATION FACTOR 2-RELATED"/>
    <property type="match status" value="1"/>
</dbReference>
<evidence type="ECO:0000259" key="12">
    <source>
        <dbReference type="PROSITE" id="PS51192"/>
    </source>
</evidence>
<dbReference type="Pfam" id="PF00176">
    <property type="entry name" value="SNF2-rel_dom"/>
    <property type="match status" value="1"/>
</dbReference>
<evidence type="ECO:0000256" key="5">
    <source>
        <dbReference type="ARBA" id="ARBA00022806"/>
    </source>
</evidence>
<feature type="transmembrane region" description="Helical" evidence="10">
    <location>
        <begin position="752"/>
        <end position="774"/>
    </location>
</feature>
<evidence type="ECO:0000256" key="7">
    <source>
        <dbReference type="ARBA" id="ARBA00022840"/>
    </source>
</evidence>
<dbReference type="Gene3D" id="3.90.550.10">
    <property type="entry name" value="Spore Coat Polysaccharide Biosynthesis Protein SpsA, Chain A"/>
    <property type="match status" value="1"/>
</dbReference>
<feature type="compositionally biased region" description="Basic and acidic residues" evidence="9">
    <location>
        <begin position="939"/>
        <end position="956"/>
    </location>
</feature>
<dbReference type="InterPro" id="IPR049730">
    <property type="entry name" value="SNF2/RAD54-like_C"/>
</dbReference>
<feature type="transmembrane region" description="Helical" evidence="10">
    <location>
        <begin position="852"/>
        <end position="873"/>
    </location>
</feature>
<evidence type="ECO:0000256" key="6">
    <source>
        <dbReference type="ARBA" id="ARBA00022833"/>
    </source>
</evidence>
<feature type="compositionally biased region" description="Low complexity" evidence="9">
    <location>
        <begin position="957"/>
        <end position="978"/>
    </location>
</feature>
<dbReference type="InterPro" id="IPR036259">
    <property type="entry name" value="MFS_trans_sf"/>
</dbReference>